<gene>
    <name evidence="2" type="ORF">NBRC116585_07840</name>
</gene>
<evidence type="ECO:0000259" key="1">
    <source>
        <dbReference type="Pfam" id="PF08241"/>
    </source>
</evidence>
<dbReference type="InterPro" id="IPR013216">
    <property type="entry name" value="Methyltransf_11"/>
</dbReference>
<accession>A0ABP9ZX44</accession>
<dbReference type="RefSeq" id="WP_353293612.1">
    <property type="nucleotide sequence ID" value="NZ_BAABWH010000002.1"/>
</dbReference>
<name>A0ABP9ZX44_9GAMM</name>
<protein>
    <recommendedName>
        <fullName evidence="1">Methyltransferase type 11 domain-containing protein</fullName>
    </recommendedName>
</protein>
<dbReference type="PANTHER" id="PTHR43591">
    <property type="entry name" value="METHYLTRANSFERASE"/>
    <property type="match status" value="1"/>
</dbReference>
<dbReference type="SUPFAM" id="SSF53335">
    <property type="entry name" value="S-adenosyl-L-methionine-dependent methyltransferases"/>
    <property type="match status" value="1"/>
</dbReference>
<reference evidence="2 3" key="1">
    <citation type="submission" date="2024-04" db="EMBL/GenBank/DDBJ databases">
        <title>Draft genome sequence of Thalassolituus maritimus NBRC 116585.</title>
        <authorList>
            <person name="Miyakawa T."/>
            <person name="Kusuya Y."/>
            <person name="Miura T."/>
        </authorList>
    </citation>
    <scope>NUCLEOTIDE SEQUENCE [LARGE SCALE GENOMIC DNA]</scope>
    <source>
        <strain evidence="2 3">5NW40-0001</strain>
    </source>
</reference>
<dbReference type="InterPro" id="IPR029063">
    <property type="entry name" value="SAM-dependent_MTases_sf"/>
</dbReference>
<comment type="caution">
    <text evidence="2">The sequence shown here is derived from an EMBL/GenBank/DDBJ whole genome shotgun (WGS) entry which is preliminary data.</text>
</comment>
<feature type="domain" description="Methyltransferase type 11" evidence="1">
    <location>
        <begin position="50"/>
        <end position="139"/>
    </location>
</feature>
<sequence length="256" mass="28760">MFSPEDYASIFNARADAYHEAMRRWPDARDAEFTTLFKGIALKTGMHVIDVPSGGGYLARYLPNDISLHHLETSELFARLFKEEAHSGSKHPLSLCELEKLPEPDNSTDLACSLAGLHHIEDKTPLFKELFRVLKPGGVTRIADAHSESATAAFLDGWMGNHNSMGHHGWYLNESTLDTLREIGFTDVTAVNEEYHWVFNSEQEAAAYCKRLFGIDLASTEETEAAIRELLGFDTLENGQVGMRWSLYYLSAYKPV</sequence>
<organism evidence="2 3">
    <name type="scientific">Thalassolituus maritimus</name>
    <dbReference type="NCBI Taxonomy" id="484498"/>
    <lineage>
        <taxon>Bacteria</taxon>
        <taxon>Pseudomonadati</taxon>
        <taxon>Pseudomonadota</taxon>
        <taxon>Gammaproteobacteria</taxon>
        <taxon>Oceanospirillales</taxon>
        <taxon>Oceanospirillaceae</taxon>
        <taxon>Thalassolituus</taxon>
    </lineage>
</organism>
<dbReference type="CDD" id="cd02440">
    <property type="entry name" value="AdoMet_MTases"/>
    <property type="match status" value="1"/>
</dbReference>
<proteinExistence type="predicted"/>
<evidence type="ECO:0000313" key="2">
    <source>
        <dbReference type="EMBL" id="GAA6144667.1"/>
    </source>
</evidence>
<dbReference type="Proteomes" id="UP001481413">
    <property type="component" value="Unassembled WGS sequence"/>
</dbReference>
<dbReference type="Gene3D" id="3.40.50.150">
    <property type="entry name" value="Vaccinia Virus protein VP39"/>
    <property type="match status" value="1"/>
</dbReference>
<dbReference type="Pfam" id="PF08241">
    <property type="entry name" value="Methyltransf_11"/>
    <property type="match status" value="1"/>
</dbReference>
<keyword evidence="3" id="KW-1185">Reference proteome</keyword>
<dbReference type="EMBL" id="BAABWH010000002">
    <property type="protein sequence ID" value="GAA6144667.1"/>
    <property type="molecule type" value="Genomic_DNA"/>
</dbReference>
<evidence type="ECO:0000313" key="3">
    <source>
        <dbReference type="Proteomes" id="UP001481413"/>
    </source>
</evidence>